<protein>
    <submittedName>
        <fullName evidence="2">Putative iron-regulated protein</fullName>
    </submittedName>
</protein>
<dbReference type="AlphaFoldDB" id="A0A7W9ZC55"/>
<organism evidence="2 3">
    <name type="scientific">Novispirillum itersonii</name>
    <name type="common">Aquaspirillum itersonii</name>
    <dbReference type="NCBI Taxonomy" id="189"/>
    <lineage>
        <taxon>Bacteria</taxon>
        <taxon>Pseudomonadati</taxon>
        <taxon>Pseudomonadota</taxon>
        <taxon>Alphaproteobacteria</taxon>
        <taxon>Rhodospirillales</taxon>
        <taxon>Novispirillaceae</taxon>
        <taxon>Novispirillum</taxon>
    </lineage>
</organism>
<evidence type="ECO:0000313" key="2">
    <source>
        <dbReference type="EMBL" id="MBB6208763.1"/>
    </source>
</evidence>
<name>A0A7W9ZC55_NOVIT</name>
<accession>A0A7W9ZC55</accession>
<evidence type="ECO:0000259" key="1">
    <source>
        <dbReference type="Pfam" id="PF04187"/>
    </source>
</evidence>
<dbReference type="EMBL" id="JACIIX010000001">
    <property type="protein sequence ID" value="MBB6208763.1"/>
    <property type="molecule type" value="Genomic_DNA"/>
</dbReference>
<gene>
    <name evidence="2" type="ORF">FHS48_000144</name>
</gene>
<dbReference type="Proteomes" id="UP000544872">
    <property type="component" value="Unassembled WGS sequence"/>
</dbReference>
<sequence length="370" mass="38262">MSDRFPPVPSRCLPAAGSGAAVLGPSRRAMLRRGAEVLLALGVTPLLTACAGGGGGADVPALPERSAPLRRDHPLAGRLWLTADRREISAADLARRLFAARWCLLGETHDNPDHHRLQAWCLSMLADAARRAGRPAPGVVWEMIDETQAPALTAALTAVAAGQLDAAGFGAALGWDQTGWPDWAIYQPVAAVALPAGLPMRAGGLSKGTTRRIAREGLAAVWTPAELEALALTSPLPEAATEGQTAELKTGHCGLMPEAMLAPMLAIQTAKDAVMAQALRQGAAQAGGQGVLIAGSGHARRDLGVPLHLLRQGDTGACLVVTGIEVQEGGTDPTAYELADPSRADVVWFTGAAERDDPCEGLKARTGGKG</sequence>
<evidence type="ECO:0000313" key="3">
    <source>
        <dbReference type="Proteomes" id="UP000544872"/>
    </source>
</evidence>
<dbReference type="SUPFAM" id="SSF159501">
    <property type="entry name" value="EreA/ChaN-like"/>
    <property type="match status" value="1"/>
</dbReference>
<dbReference type="InterPro" id="IPR006311">
    <property type="entry name" value="TAT_signal"/>
</dbReference>
<dbReference type="RefSeq" id="WP_184260089.1">
    <property type="nucleotide sequence ID" value="NZ_JACIIX010000001.1"/>
</dbReference>
<comment type="caution">
    <text evidence="2">The sequence shown here is derived from an EMBL/GenBank/DDBJ whole genome shotgun (WGS) entry which is preliminary data.</text>
</comment>
<reference evidence="2 3" key="1">
    <citation type="submission" date="2020-08" db="EMBL/GenBank/DDBJ databases">
        <title>Genomic Encyclopedia of Type Strains, Phase IV (KMG-IV): sequencing the most valuable type-strain genomes for metagenomic binning, comparative biology and taxonomic classification.</title>
        <authorList>
            <person name="Goeker M."/>
        </authorList>
    </citation>
    <scope>NUCLEOTIDE SEQUENCE [LARGE SCALE GENOMIC DNA]</scope>
    <source>
        <strain evidence="2 3">DSM 11590</strain>
    </source>
</reference>
<dbReference type="CDD" id="cd14727">
    <property type="entry name" value="ChanN-like"/>
    <property type="match status" value="1"/>
</dbReference>
<keyword evidence="3" id="KW-1185">Reference proteome</keyword>
<proteinExistence type="predicted"/>
<dbReference type="Pfam" id="PF04187">
    <property type="entry name" value="Cofac_haem_bdg"/>
    <property type="match status" value="1"/>
</dbReference>
<dbReference type="InterPro" id="IPR007314">
    <property type="entry name" value="Cofac_haem-bd_dom"/>
</dbReference>
<dbReference type="PROSITE" id="PS51318">
    <property type="entry name" value="TAT"/>
    <property type="match status" value="1"/>
</dbReference>
<dbReference type="Gene3D" id="3.40.50.11550">
    <property type="match status" value="2"/>
</dbReference>
<feature type="domain" description="Haem-binding uptake Tiki superfamily ChaN" evidence="1">
    <location>
        <begin position="94"/>
        <end position="309"/>
    </location>
</feature>